<dbReference type="InterPro" id="IPR011856">
    <property type="entry name" value="tRNA_endonuc-like_dom_sf"/>
</dbReference>
<dbReference type="PANTHER" id="PTHR34039">
    <property type="entry name" value="UPF0102 PROTEIN YRAN"/>
    <property type="match status" value="1"/>
</dbReference>
<dbReference type="HAMAP" id="MF_00048">
    <property type="entry name" value="UPF0102"/>
    <property type="match status" value="1"/>
</dbReference>
<dbReference type="EMBL" id="JACRTA010000002">
    <property type="protein sequence ID" value="MBC8568329.1"/>
    <property type="molecule type" value="Genomic_DNA"/>
</dbReference>
<dbReference type="PANTHER" id="PTHR34039:SF1">
    <property type="entry name" value="UPF0102 PROTEIN YRAN"/>
    <property type="match status" value="1"/>
</dbReference>
<evidence type="ECO:0000313" key="4">
    <source>
        <dbReference type="Proteomes" id="UP000610862"/>
    </source>
</evidence>
<comment type="similarity">
    <text evidence="1 2">Belongs to the UPF0102 family.</text>
</comment>
<organism evidence="3 4">
    <name type="scientific">Lentihominibacter hominis</name>
    <dbReference type="NCBI Taxonomy" id="2763645"/>
    <lineage>
        <taxon>Bacteria</taxon>
        <taxon>Bacillati</taxon>
        <taxon>Bacillota</taxon>
        <taxon>Clostridia</taxon>
        <taxon>Peptostreptococcales</taxon>
        <taxon>Anaerovoracaceae</taxon>
        <taxon>Lentihominibacter</taxon>
    </lineage>
</organism>
<dbReference type="Gene3D" id="3.40.1350.10">
    <property type="match status" value="1"/>
</dbReference>
<dbReference type="InterPro" id="IPR003509">
    <property type="entry name" value="UPF0102_YraN-like"/>
</dbReference>
<gene>
    <name evidence="3" type="ORF">H8692_06060</name>
</gene>
<sequence length="112" mass="13099">MNNLELGRAGEEAAAKILESGGYKILDRNYRCTSGEIDIVAERDLEISFIEVKTRRNYRYGRPCEAVNQIKKKHIRNAAISYLKEKNNGRIFYRKINFDIMEIVVEHMKNVF</sequence>
<evidence type="ECO:0000256" key="2">
    <source>
        <dbReference type="HAMAP-Rule" id="MF_00048"/>
    </source>
</evidence>
<name>A0A926E9Q9_9FIRM</name>
<accession>A0A926E9Q9</accession>
<dbReference type="AlphaFoldDB" id="A0A926E9Q9"/>
<dbReference type="GO" id="GO:0003676">
    <property type="term" value="F:nucleic acid binding"/>
    <property type="evidence" value="ECO:0007669"/>
    <property type="project" value="InterPro"/>
</dbReference>
<proteinExistence type="inferred from homology"/>
<dbReference type="InterPro" id="IPR011335">
    <property type="entry name" value="Restrct_endonuc-II-like"/>
</dbReference>
<dbReference type="RefSeq" id="WP_177269207.1">
    <property type="nucleotide sequence ID" value="NZ_JACRTA010000002.1"/>
</dbReference>
<protein>
    <recommendedName>
        <fullName evidence="2">UPF0102 protein H8692_06060</fullName>
    </recommendedName>
</protein>
<evidence type="ECO:0000313" key="3">
    <source>
        <dbReference type="EMBL" id="MBC8568329.1"/>
    </source>
</evidence>
<dbReference type="Pfam" id="PF02021">
    <property type="entry name" value="UPF0102"/>
    <property type="match status" value="1"/>
</dbReference>
<keyword evidence="4" id="KW-1185">Reference proteome</keyword>
<comment type="caution">
    <text evidence="3">The sequence shown here is derived from an EMBL/GenBank/DDBJ whole genome shotgun (WGS) entry which is preliminary data.</text>
</comment>
<reference evidence="3" key="1">
    <citation type="submission" date="2020-08" db="EMBL/GenBank/DDBJ databases">
        <title>Genome public.</title>
        <authorList>
            <person name="Liu C."/>
            <person name="Sun Q."/>
        </authorList>
    </citation>
    <scope>NUCLEOTIDE SEQUENCE</scope>
    <source>
        <strain evidence="3">NSJ-24</strain>
    </source>
</reference>
<dbReference type="Proteomes" id="UP000610862">
    <property type="component" value="Unassembled WGS sequence"/>
</dbReference>
<dbReference type="CDD" id="cd20736">
    <property type="entry name" value="PoNe_Nuclease"/>
    <property type="match status" value="1"/>
</dbReference>
<evidence type="ECO:0000256" key="1">
    <source>
        <dbReference type="ARBA" id="ARBA00006738"/>
    </source>
</evidence>
<dbReference type="SUPFAM" id="SSF52980">
    <property type="entry name" value="Restriction endonuclease-like"/>
    <property type="match status" value="1"/>
</dbReference>